<evidence type="ECO:0000313" key="2">
    <source>
        <dbReference type="EMBL" id="MBA9078170.1"/>
    </source>
</evidence>
<evidence type="ECO:0000313" key="3">
    <source>
        <dbReference type="Proteomes" id="UP000563094"/>
    </source>
</evidence>
<accession>A0A839GHT6</accession>
<evidence type="ECO:0000259" key="1">
    <source>
        <dbReference type="Pfam" id="PF21012"/>
    </source>
</evidence>
<dbReference type="AlphaFoldDB" id="A0A839GHT6"/>
<proteinExistence type="predicted"/>
<dbReference type="EMBL" id="JACJIQ010000011">
    <property type="protein sequence ID" value="MBA9078170.1"/>
    <property type="molecule type" value="Genomic_DNA"/>
</dbReference>
<gene>
    <name evidence="2" type="ORF">FHS90_002894</name>
</gene>
<sequence>MAVRAQQAGSIQSQPDSAFFPSLGIFQQRLFSFYEQTPGQVLFHPSSGYSLSQLEMARSQGNWRTLQQPEKSTKYQISSTGVSQVNQFKVWGDFRYTRRQEDSVGWRLRPEQNDVSPYYLANIQPGNWDTHDYQLKGAAGVRVSDHILLVAGARLQTGTYGRYNDPRPEISRYRLRLEGGIGYSISSASLVLSGIYGYGEETNKVSYQNQMNRSEGRPTYTAQDVMGYGFYRVVTETGINLREDLKIKGAAAVVQVGNINVTYMYQQKERDYSREIPVSGDISPYSPIGDVTQNEHCLVSSYQWGKTAVQRLAGLEFQSVSVKDFNRRIIQGNNYLGTHRTATLSYDEKRPAWEYGLSLNLRRDSRKDGTAAVNYLVQTARLQAEASKRINVGGNFLQVNGQVGYRADVGSKLTIGSQYNEFMRGVVLPDFAYYSSGLLEPGMSLGYGVKVKNVLLLPTLGYQWQKPMSVKAVPGAAYQPGQSRSTYWVQLNVHL</sequence>
<keyword evidence="3" id="KW-1185">Reference proteome</keyword>
<organism evidence="2 3">
    <name type="scientific">Rufibacter quisquiliarum</name>
    <dbReference type="NCBI Taxonomy" id="1549639"/>
    <lineage>
        <taxon>Bacteria</taxon>
        <taxon>Pseudomonadati</taxon>
        <taxon>Bacteroidota</taxon>
        <taxon>Cytophagia</taxon>
        <taxon>Cytophagales</taxon>
        <taxon>Hymenobacteraceae</taxon>
        <taxon>Rufibacter</taxon>
    </lineage>
</organism>
<feature type="domain" description="DUF6850" evidence="1">
    <location>
        <begin position="43"/>
        <end position="494"/>
    </location>
</feature>
<dbReference type="SUPFAM" id="SSF56935">
    <property type="entry name" value="Porins"/>
    <property type="match status" value="1"/>
</dbReference>
<comment type="caution">
    <text evidence="2">The sequence shown here is derived from an EMBL/GenBank/DDBJ whole genome shotgun (WGS) entry which is preliminary data.</text>
</comment>
<dbReference type="Proteomes" id="UP000563094">
    <property type="component" value="Unassembled WGS sequence"/>
</dbReference>
<reference evidence="2 3" key="1">
    <citation type="submission" date="2020-08" db="EMBL/GenBank/DDBJ databases">
        <title>Genomic Encyclopedia of Type Strains, Phase IV (KMG-IV): sequencing the most valuable type-strain genomes for metagenomic binning, comparative biology and taxonomic classification.</title>
        <authorList>
            <person name="Goeker M."/>
        </authorList>
    </citation>
    <scope>NUCLEOTIDE SEQUENCE [LARGE SCALE GENOMIC DNA]</scope>
    <source>
        <strain evidence="2 3">DSM 29854</strain>
    </source>
</reference>
<name>A0A839GHT6_9BACT</name>
<protein>
    <recommendedName>
        <fullName evidence="1">DUF6850 domain-containing protein</fullName>
    </recommendedName>
</protein>
<dbReference type="Pfam" id="PF21012">
    <property type="entry name" value="DUF6850"/>
    <property type="match status" value="1"/>
</dbReference>
<dbReference type="RefSeq" id="WP_182513453.1">
    <property type="nucleotide sequence ID" value="NZ_JACJIQ010000011.1"/>
</dbReference>
<dbReference type="InterPro" id="IPR049236">
    <property type="entry name" value="DUF6850"/>
</dbReference>